<protein>
    <submittedName>
        <fullName evidence="2">Cell Wall and Capsule</fullName>
    </submittedName>
    <submittedName>
        <fullName evidence="3">Glycosyltransferase involved in cell wall bisynthesis</fullName>
    </submittedName>
</protein>
<dbReference type="AlphaFoldDB" id="A0AAE8HUW3"/>
<evidence type="ECO:0000313" key="4">
    <source>
        <dbReference type="Proteomes" id="UP000185487"/>
    </source>
</evidence>
<dbReference type="Gene3D" id="3.40.50.2000">
    <property type="entry name" value="Glycogen Phosphorylase B"/>
    <property type="match status" value="1"/>
</dbReference>
<feature type="domain" description="Glycosyl transferase family 1" evidence="1">
    <location>
        <begin position="661"/>
        <end position="723"/>
    </location>
</feature>
<evidence type="ECO:0000313" key="3">
    <source>
        <dbReference type="EMBL" id="SFH31687.1"/>
    </source>
</evidence>
<accession>A0AAE8HUW3</accession>
<reference evidence="2 4" key="1">
    <citation type="submission" date="2016-04" db="EMBL/GenBank/DDBJ databases">
        <title>Complete genome sequencing and analysis of CBMB27, Methylobacterium phyllosphaerae isolated from leaf tissues of rice (Oryza sativa L.).</title>
        <authorList>
            <person name="Lee Y."/>
            <person name="Hwangbo K."/>
            <person name="Chung H."/>
            <person name="Yoo J."/>
            <person name="Kim K.Y."/>
            <person name="Sa T.M."/>
            <person name="Um Y."/>
            <person name="Madhaiyan M."/>
        </authorList>
    </citation>
    <scope>NUCLEOTIDE SEQUENCE [LARGE SCALE GENOMIC DNA]</scope>
    <source>
        <strain evidence="2 4">CBMB27</strain>
    </source>
</reference>
<organism evidence="3 5">
    <name type="scientific">Methylobacterium phyllosphaerae</name>
    <dbReference type="NCBI Taxonomy" id="418223"/>
    <lineage>
        <taxon>Bacteria</taxon>
        <taxon>Pseudomonadati</taxon>
        <taxon>Pseudomonadota</taxon>
        <taxon>Alphaproteobacteria</taxon>
        <taxon>Hyphomicrobiales</taxon>
        <taxon>Methylobacteriaceae</taxon>
        <taxon>Methylobacterium</taxon>
    </lineage>
</organism>
<dbReference type="EMBL" id="FOPK01000020">
    <property type="protein sequence ID" value="SFH31687.1"/>
    <property type="molecule type" value="Genomic_DNA"/>
</dbReference>
<dbReference type="Proteomes" id="UP000199140">
    <property type="component" value="Unassembled WGS sequence"/>
</dbReference>
<dbReference type="RefSeq" id="WP_159020291.1">
    <property type="nucleotide sequence ID" value="NZ_CP015367.1"/>
</dbReference>
<dbReference type="PANTHER" id="PTHR46656:SF3">
    <property type="entry name" value="PUTATIVE-RELATED"/>
    <property type="match status" value="1"/>
</dbReference>
<gene>
    <name evidence="2" type="ORF">MCBMB27_00773</name>
    <name evidence="3" type="ORF">SAMN05192567_12015</name>
</gene>
<dbReference type="KEGG" id="mphy:MCBMB27_00773"/>
<keyword evidence="4" id="KW-1185">Reference proteome</keyword>
<proteinExistence type="predicted"/>
<dbReference type="Proteomes" id="UP000185487">
    <property type="component" value="Chromosome"/>
</dbReference>
<dbReference type="Pfam" id="PF00534">
    <property type="entry name" value="Glycos_transf_1"/>
    <property type="match status" value="1"/>
</dbReference>
<dbReference type="CDD" id="cd03801">
    <property type="entry name" value="GT4_PimA-like"/>
    <property type="match status" value="1"/>
</dbReference>
<dbReference type="InterPro" id="IPR001296">
    <property type="entry name" value="Glyco_trans_1"/>
</dbReference>
<dbReference type="PANTHER" id="PTHR46656">
    <property type="entry name" value="PUTATIVE-RELATED"/>
    <property type="match status" value="1"/>
</dbReference>
<dbReference type="GO" id="GO:0016757">
    <property type="term" value="F:glycosyltransferase activity"/>
    <property type="evidence" value="ECO:0007669"/>
    <property type="project" value="InterPro"/>
</dbReference>
<sequence length="803" mass="89963">MTNDQRWRGYIDFIDEPFVTGWAFDTRNPNLPLLVQITAAGGKTEYARANIFRQDLKDHAIGDGRHGFVVDLQNFSALDGAIEISILGSGWVLAKNVHLGMLSLQRVVPPLPESFSALMILIAAELQAAVDPAAPSRSGWSCLPDDDQSSPSSRSPAAILLETANPEQDPDGLISKFLRNEVLRSGGANLKAKLSGTAKDRQDILLWYIGEYSLRWGRSLSVPLSPAQLRFLNSPLPVSEFPACISVALWNLLRRDRPDLLDVTKPEVVNEVLYWWCFEKTPQLNLEQTLVTPDQLSMLRNVDHSSHGSFPLSTFMRLHISKNPELHCLNLNSRAGRLAALHYFLVLSCKHPHVIDLIPRSSMEALFARQLDGADPFEDNLTFFLRDTTVACNLAGQVRQRSGNSASGSNQGSYQKAGHCLPSTVSARSETQEGASVIGPIDKTSGLGQATRLSYQILERSIAPSLSALPFNVENPALVGFSSQLDYSPHQRPHRVNLFHLNADFIPIALAMLPKSIFECSYNIGYFFWELNKIPKSHFLALELLDEIWVSSRYVQEIYATQTDKPVVNVGMAVENLPPHLKPHPDLCQDGAFTFLTTFDSFSFAERKNPLAAVRAFQSAFDKNNRQVALIIKTWNRRRVLNDFQIRIWSLIDELIQDDPRIRVIDEVYTYEQLLSLKLSCDCYISLHRAEGFGFGMLEAMQLGRAVIATAYSGNMDFCTEENCFLVDYDLVAVGYDEYLNVERGSVWADPKISSAAAAMREVFHNRDEAARRGMRAAQFVKDNFSIDAIARRYSERLESIRS</sequence>
<evidence type="ECO:0000259" key="1">
    <source>
        <dbReference type="Pfam" id="PF00534"/>
    </source>
</evidence>
<evidence type="ECO:0000313" key="2">
    <source>
        <dbReference type="EMBL" id="APT30064.1"/>
    </source>
</evidence>
<reference evidence="3 5" key="2">
    <citation type="submission" date="2016-10" db="EMBL/GenBank/DDBJ databases">
        <authorList>
            <person name="Varghese N."/>
            <person name="Submissions S."/>
        </authorList>
    </citation>
    <scope>NUCLEOTIDE SEQUENCE [LARGE SCALE GENOMIC DNA]</scope>
    <source>
        <strain evidence="3 5">CBMB27</strain>
    </source>
</reference>
<name>A0AAE8HUW3_9HYPH</name>
<evidence type="ECO:0000313" key="5">
    <source>
        <dbReference type="Proteomes" id="UP000199140"/>
    </source>
</evidence>
<dbReference type="EMBL" id="CP015367">
    <property type="protein sequence ID" value="APT30064.1"/>
    <property type="molecule type" value="Genomic_DNA"/>
</dbReference>
<dbReference type="SUPFAM" id="SSF53756">
    <property type="entry name" value="UDP-Glycosyltransferase/glycogen phosphorylase"/>
    <property type="match status" value="1"/>
</dbReference>